<dbReference type="RefSeq" id="WP_183201711.1">
    <property type="nucleotide sequence ID" value="NZ_JACIEK010000015.1"/>
</dbReference>
<dbReference type="Proteomes" id="UP000542776">
    <property type="component" value="Unassembled WGS sequence"/>
</dbReference>
<protein>
    <submittedName>
        <fullName evidence="1">Uncharacterized protein</fullName>
    </submittedName>
</protein>
<evidence type="ECO:0000313" key="1">
    <source>
        <dbReference type="EMBL" id="MBB4000126.1"/>
    </source>
</evidence>
<comment type="caution">
    <text evidence="1">The sequence shown here is derived from an EMBL/GenBank/DDBJ whole genome shotgun (WGS) entry which is preliminary data.</text>
</comment>
<gene>
    <name evidence="1" type="ORF">GGR04_004002</name>
</gene>
<organism evidence="1 2">
    <name type="scientific">Aureimonas pseudogalii</name>
    <dbReference type="NCBI Taxonomy" id="1744844"/>
    <lineage>
        <taxon>Bacteria</taxon>
        <taxon>Pseudomonadati</taxon>
        <taxon>Pseudomonadota</taxon>
        <taxon>Alphaproteobacteria</taxon>
        <taxon>Hyphomicrobiales</taxon>
        <taxon>Aurantimonadaceae</taxon>
        <taxon>Aureimonas</taxon>
    </lineage>
</organism>
<dbReference type="EMBL" id="JACIEK010000015">
    <property type="protein sequence ID" value="MBB4000126.1"/>
    <property type="molecule type" value="Genomic_DNA"/>
</dbReference>
<reference evidence="1 2" key="1">
    <citation type="submission" date="2020-08" db="EMBL/GenBank/DDBJ databases">
        <title>Genomic Encyclopedia of Type Strains, Phase IV (KMG-IV): sequencing the most valuable type-strain genomes for metagenomic binning, comparative biology and taxonomic classification.</title>
        <authorList>
            <person name="Goeker M."/>
        </authorList>
    </citation>
    <scope>NUCLEOTIDE SEQUENCE [LARGE SCALE GENOMIC DNA]</scope>
    <source>
        <strain evidence="1 2">DSM 102238</strain>
    </source>
</reference>
<accession>A0A7W6H7S1</accession>
<name>A0A7W6H7S1_9HYPH</name>
<proteinExistence type="predicted"/>
<evidence type="ECO:0000313" key="2">
    <source>
        <dbReference type="Proteomes" id="UP000542776"/>
    </source>
</evidence>
<sequence length="166" mass="18882">MTLNDYEKLRDTVAFASRFISTSLMFTHHPVARDYHTRAIEQLQTITNTISTVVKAQRAFDEAKNDAAREAISDDLMEATLAFDMAAFNDAPVHLGDHLVIDNATDEFRIAPFGRWLPLNDNMPITTRIPLPELDRLYDVLENLYEETGINITAQEIRFVPVGRDD</sequence>
<keyword evidence="2" id="KW-1185">Reference proteome</keyword>
<dbReference type="AlphaFoldDB" id="A0A7W6H7S1"/>